<dbReference type="PIRSF" id="PIRSF031509">
    <property type="entry name" value="Cell_wall_LiaF/YvqF"/>
    <property type="match status" value="1"/>
</dbReference>
<evidence type="ECO:0000259" key="2">
    <source>
        <dbReference type="Pfam" id="PF09922"/>
    </source>
</evidence>
<gene>
    <name evidence="3" type="ORF">HNR53_004012</name>
</gene>
<dbReference type="EMBL" id="JACHGK010000020">
    <property type="protein sequence ID" value="MBB6447332.1"/>
    <property type="molecule type" value="Genomic_DNA"/>
</dbReference>
<evidence type="ECO:0000313" key="3">
    <source>
        <dbReference type="EMBL" id="MBB6447332.1"/>
    </source>
</evidence>
<dbReference type="RefSeq" id="WP_184529179.1">
    <property type="nucleotide sequence ID" value="NZ_JACHGK010000020.1"/>
</dbReference>
<feature type="transmembrane region" description="Helical" evidence="1">
    <location>
        <begin position="57"/>
        <end position="89"/>
    </location>
</feature>
<dbReference type="InterPro" id="IPR047793">
    <property type="entry name" value="LiaF_C"/>
</dbReference>
<feature type="transmembrane region" description="Helical" evidence="1">
    <location>
        <begin position="9"/>
        <end position="27"/>
    </location>
</feature>
<proteinExistence type="predicted"/>
<dbReference type="GO" id="GO:0016020">
    <property type="term" value="C:membrane"/>
    <property type="evidence" value="ECO:0007669"/>
    <property type="project" value="InterPro"/>
</dbReference>
<evidence type="ECO:0000256" key="1">
    <source>
        <dbReference type="SAM" id="Phobius"/>
    </source>
</evidence>
<dbReference type="Proteomes" id="UP000531594">
    <property type="component" value="Unassembled WGS sequence"/>
</dbReference>
<dbReference type="NCBIfam" id="NF040535">
    <property type="entry name" value="LiaF_C_term"/>
    <property type="match status" value="1"/>
</dbReference>
<evidence type="ECO:0000313" key="4">
    <source>
        <dbReference type="Proteomes" id="UP000531594"/>
    </source>
</evidence>
<keyword evidence="1" id="KW-1133">Transmembrane helix</keyword>
<dbReference type="Pfam" id="PF09922">
    <property type="entry name" value="LiaF-like_C"/>
    <property type="match status" value="1"/>
</dbReference>
<feature type="transmembrane region" description="Helical" evidence="1">
    <location>
        <begin position="33"/>
        <end position="50"/>
    </location>
</feature>
<accession>A0A7X0HWR4</accession>
<organism evidence="3 4">
    <name type="scientific">Bacillus benzoevorans</name>
    <dbReference type="NCBI Taxonomy" id="1456"/>
    <lineage>
        <taxon>Bacteria</taxon>
        <taxon>Bacillati</taxon>
        <taxon>Bacillota</taxon>
        <taxon>Bacilli</taxon>
        <taxon>Bacillales</taxon>
        <taxon>Bacillaceae</taxon>
        <taxon>Bacillus</taxon>
    </lineage>
</organism>
<protein>
    <submittedName>
        <fullName evidence="3">Lia operon protein LiaF</fullName>
    </submittedName>
</protein>
<sequence>MFQKLKSDYLSWIMLIGAFFLLLDIFFFNRGSIFSLIVAAGMIYLGRKWLPKMRGKLLFAAGIIFLAVNALNMLVIKFLFLALLGVYIYQYAQRKKHPDKITPIIHQAQKRSANIVAAKPLFQNRLFGGQKTPDHVYEWNDINIYNGFGDSVIDLSYTVLPKGESVIFIRSVMGKVTILVPYDIEISVHHSVLFGSVRIFDYEECALFNKLLTIHTEDYEHAKQKVKIFTSTMIGDIEVKRV</sequence>
<keyword evidence="1" id="KW-0812">Transmembrane</keyword>
<dbReference type="InterPro" id="IPR016975">
    <property type="entry name" value="Cell_wall_LiaF"/>
</dbReference>
<dbReference type="AlphaFoldDB" id="A0A7X0HWR4"/>
<name>A0A7X0HWR4_9BACI</name>
<keyword evidence="4" id="KW-1185">Reference proteome</keyword>
<keyword evidence="1" id="KW-0472">Membrane</keyword>
<dbReference type="InterPro" id="IPR024425">
    <property type="entry name" value="LiaF-like_C"/>
</dbReference>
<comment type="caution">
    <text evidence="3">The sequence shown here is derived from an EMBL/GenBank/DDBJ whole genome shotgun (WGS) entry which is preliminary data.</text>
</comment>
<feature type="domain" description="Cell wall-active antibiotics response LiaF-like C-terminal" evidence="2">
    <location>
        <begin position="127"/>
        <end position="239"/>
    </location>
</feature>
<reference evidence="3 4" key="1">
    <citation type="submission" date="2020-08" db="EMBL/GenBank/DDBJ databases">
        <title>Genomic Encyclopedia of Type Strains, Phase IV (KMG-IV): sequencing the most valuable type-strain genomes for metagenomic binning, comparative biology and taxonomic classification.</title>
        <authorList>
            <person name="Goeker M."/>
        </authorList>
    </citation>
    <scope>NUCLEOTIDE SEQUENCE [LARGE SCALE GENOMIC DNA]</scope>
    <source>
        <strain evidence="3 4">DSM 5391</strain>
    </source>
</reference>